<dbReference type="CDD" id="cd10966">
    <property type="entry name" value="CE4_yadE_5s"/>
    <property type="match status" value="1"/>
</dbReference>
<dbReference type="KEGG" id="tep:TepRe1_1795"/>
<feature type="domain" description="NodB homology" evidence="3">
    <location>
        <begin position="106"/>
        <end position="395"/>
    </location>
</feature>
<dbReference type="SUPFAM" id="SSF88713">
    <property type="entry name" value="Glycoside hydrolase/deacetylase"/>
    <property type="match status" value="1"/>
</dbReference>
<dbReference type="STRING" id="1209989.TepRe1_1795"/>
<accession>L0S4K9</accession>
<keyword evidence="5" id="KW-1185">Reference proteome</keyword>
<dbReference type="Proteomes" id="UP000010802">
    <property type="component" value="Chromosome"/>
</dbReference>
<dbReference type="Gene3D" id="3.30.457.10">
    <property type="entry name" value="Copper amine oxidase-like, N-terminal domain"/>
    <property type="match status" value="1"/>
</dbReference>
<dbReference type="InterPro" id="IPR051398">
    <property type="entry name" value="Polysacch_Deacetylase"/>
</dbReference>
<name>F4LXJ7_TEPAE</name>
<evidence type="ECO:0000313" key="4">
    <source>
        <dbReference type="EMBL" id="CCP26752.1"/>
    </source>
</evidence>
<protein>
    <submittedName>
        <fullName evidence="4">Polysaccharide deacetylase</fullName>
    </submittedName>
</protein>
<evidence type="ECO:0000259" key="3">
    <source>
        <dbReference type="PROSITE" id="PS51677"/>
    </source>
</evidence>
<dbReference type="InterPro" id="IPR011330">
    <property type="entry name" value="Glyco_hydro/deAcase_b/a-brl"/>
</dbReference>
<dbReference type="OrthoDB" id="9778320at2"/>
<dbReference type="Gene3D" id="3.20.20.370">
    <property type="entry name" value="Glycoside hydrolase/deacetylase"/>
    <property type="match status" value="1"/>
</dbReference>
<evidence type="ECO:0000256" key="2">
    <source>
        <dbReference type="SAM" id="SignalP"/>
    </source>
</evidence>
<dbReference type="AlphaFoldDB" id="F4LXJ7"/>
<accession>F4LXJ7</accession>
<dbReference type="eggNOG" id="COG0726">
    <property type="taxonomic scope" value="Bacteria"/>
</dbReference>
<dbReference type="PANTHER" id="PTHR34216:SF7">
    <property type="entry name" value="POLY-BETA-1,6-N-ACETYL-D-GLUCOSAMINE N-DEACETYLASE"/>
    <property type="match status" value="1"/>
</dbReference>
<feature type="chain" id="PRO_5003311233" evidence="2">
    <location>
        <begin position="36"/>
        <end position="395"/>
    </location>
</feature>
<dbReference type="PROSITE" id="PS51677">
    <property type="entry name" value="NODB"/>
    <property type="match status" value="1"/>
</dbReference>
<dbReference type="KEGG" id="tae:TepiRe1_1935"/>
<dbReference type="Pfam" id="PF01522">
    <property type="entry name" value="Polysacc_deac_1"/>
    <property type="match status" value="1"/>
</dbReference>
<dbReference type="SUPFAM" id="SSF55383">
    <property type="entry name" value="Copper amine oxidase, domain N"/>
    <property type="match status" value="1"/>
</dbReference>
<dbReference type="Pfam" id="PF07833">
    <property type="entry name" value="Cu_amine_oxidN1"/>
    <property type="match status" value="2"/>
</dbReference>
<dbReference type="RefSeq" id="WP_013778848.1">
    <property type="nucleotide sequence ID" value="NC_015519.1"/>
</dbReference>
<dbReference type="PANTHER" id="PTHR34216">
    <property type="match status" value="1"/>
</dbReference>
<dbReference type="GO" id="GO:0016810">
    <property type="term" value="F:hydrolase activity, acting on carbon-nitrogen (but not peptide) bonds"/>
    <property type="evidence" value="ECO:0007669"/>
    <property type="project" value="InterPro"/>
</dbReference>
<reference evidence="5" key="1">
    <citation type="journal article" date="2013" name="Genome Announc.">
        <title>First genome sequence of a syntrophic acetate-oxidizing bacterium, Tepidanaerobacter acetatoxydans strain Re1.</title>
        <authorList>
            <person name="Manzoor S."/>
            <person name="Bongcam-Rudloff E."/>
            <person name="Schnurer A."/>
            <person name="Muller B."/>
        </authorList>
    </citation>
    <scope>NUCLEOTIDE SEQUENCE [LARGE SCALE GENOMIC DNA]</scope>
    <source>
        <strain evidence="5">Re1</strain>
    </source>
</reference>
<proteinExistence type="predicted"/>
<dbReference type="GO" id="GO:0005975">
    <property type="term" value="P:carbohydrate metabolic process"/>
    <property type="evidence" value="ECO:0007669"/>
    <property type="project" value="InterPro"/>
</dbReference>
<dbReference type="InterPro" id="IPR036582">
    <property type="entry name" value="Mao_N_sf"/>
</dbReference>
<feature type="signal peptide" evidence="2">
    <location>
        <begin position="1"/>
        <end position="35"/>
    </location>
</feature>
<dbReference type="EMBL" id="HF563609">
    <property type="protein sequence ID" value="CCP26752.1"/>
    <property type="molecule type" value="Genomic_DNA"/>
</dbReference>
<evidence type="ECO:0000313" key="5">
    <source>
        <dbReference type="Proteomes" id="UP000010802"/>
    </source>
</evidence>
<sequence length="395" mass="44882">MQFLCHFKLQQSKNIVLFLLSFFILTLNFPAPSLAAQNLPAEQKDSLAVLCYHHIVPEESPTNTDATISVSEFEQQMKYLYEHGYYTAKLTDVEEFLYAKKKLPENTVLITFDDGYESNYTYAYPILKKYGLNALIFLIGGSIESKPQDPNIIPKLSFDQIREMSDSGLIEFGSHTFNAHYLINEESAFVAMSQELLYEDFDNMNEFFDQIGSPKIKSIAYPYGKFNDMSIAASRLNGYSLGFTVNQGFVCQDACPMALNRIIVLPGTTLEKFKVLIHDSSFVLPEYFDGSVVLRLDSATAYRDKKPMPLDAAATFVGGKFTAPLSFFVENLGWNLLWDSNSHKVTRQLTNQTEKWFTVPTYLAGEQVMVPVRELAEAMGYEVIWHQDDKTVEIK</sequence>
<dbReference type="InterPro" id="IPR002509">
    <property type="entry name" value="NODB_dom"/>
</dbReference>
<dbReference type="PATRIC" id="fig|1209989.3.peg.2235"/>
<gene>
    <name evidence="4" type="ordered locus">TEPIRE1_1935</name>
</gene>
<keyword evidence="1 2" id="KW-0732">Signal</keyword>
<dbReference type="InterPro" id="IPR012854">
    <property type="entry name" value="Cu_amine_oxidase-like_N"/>
</dbReference>
<dbReference type="HOGENOM" id="CLU_030024_2_2_9"/>
<evidence type="ECO:0000256" key="1">
    <source>
        <dbReference type="ARBA" id="ARBA00022729"/>
    </source>
</evidence>
<organism evidence="4 5">
    <name type="scientific">Tepidanaerobacter acetatoxydans (strain DSM 21804 / JCM 16047 / Re1)</name>
    <dbReference type="NCBI Taxonomy" id="1209989"/>
    <lineage>
        <taxon>Bacteria</taxon>
        <taxon>Bacillati</taxon>
        <taxon>Bacillota</taxon>
        <taxon>Clostridia</taxon>
        <taxon>Thermosediminibacterales</taxon>
        <taxon>Tepidanaerobacteraceae</taxon>
        <taxon>Tepidanaerobacter</taxon>
    </lineage>
</organism>